<feature type="compositionally biased region" description="Pro residues" evidence="1">
    <location>
        <begin position="331"/>
        <end position="342"/>
    </location>
</feature>
<evidence type="ECO:0000313" key="4">
    <source>
        <dbReference type="WBParaSite" id="MhA1_Contig735.frz3.fgene2"/>
    </source>
</evidence>
<reference evidence="4" key="1">
    <citation type="submission" date="2016-11" db="UniProtKB">
        <authorList>
            <consortium name="WormBaseParasite"/>
        </authorList>
    </citation>
    <scope>IDENTIFICATION</scope>
</reference>
<accession>A0A1I8BWZ6</accession>
<dbReference type="PROSITE" id="PS50003">
    <property type="entry name" value="PH_DOMAIN"/>
    <property type="match status" value="1"/>
</dbReference>
<organism evidence="3 4">
    <name type="scientific">Meloidogyne hapla</name>
    <name type="common">Root-knot nematode worm</name>
    <dbReference type="NCBI Taxonomy" id="6305"/>
    <lineage>
        <taxon>Eukaryota</taxon>
        <taxon>Metazoa</taxon>
        <taxon>Ecdysozoa</taxon>
        <taxon>Nematoda</taxon>
        <taxon>Chromadorea</taxon>
        <taxon>Rhabditida</taxon>
        <taxon>Tylenchina</taxon>
        <taxon>Tylenchomorpha</taxon>
        <taxon>Tylenchoidea</taxon>
        <taxon>Meloidogynidae</taxon>
        <taxon>Meloidogyninae</taxon>
        <taxon>Meloidogyne</taxon>
    </lineage>
</organism>
<dbReference type="WBParaSite" id="MhA1_Contig735.frz3.fgene2">
    <property type="protein sequence ID" value="MhA1_Contig735.frz3.fgene2"/>
    <property type="gene ID" value="MhA1_Contig735.frz3.fgene2"/>
</dbReference>
<feature type="region of interest" description="Disordered" evidence="1">
    <location>
        <begin position="290"/>
        <end position="359"/>
    </location>
</feature>
<evidence type="ECO:0000259" key="2">
    <source>
        <dbReference type="PROSITE" id="PS50003"/>
    </source>
</evidence>
<feature type="region of interest" description="Disordered" evidence="1">
    <location>
        <begin position="396"/>
        <end position="421"/>
    </location>
</feature>
<dbReference type="InterPro" id="IPR001849">
    <property type="entry name" value="PH_domain"/>
</dbReference>
<dbReference type="InterPro" id="IPR011993">
    <property type="entry name" value="PH-like_dom_sf"/>
</dbReference>
<name>A0A1I8BWZ6_MELHA</name>
<dbReference type="Proteomes" id="UP000095281">
    <property type="component" value="Unplaced"/>
</dbReference>
<dbReference type="AlphaFoldDB" id="A0A1I8BWZ6"/>
<evidence type="ECO:0000256" key="1">
    <source>
        <dbReference type="SAM" id="MobiDB-lite"/>
    </source>
</evidence>
<sequence>MATPQNQKREIVFKGQLQQKVVRKCGILLRRKKTIYEDELWVVLCVHEGGICGIPHLEWYSDLKSACEHNPIKVQDLLDCQYVNVSIGEERTFVIGFADKKRPILELYCPTIEERRQWVTKITETLSRLNCLLPLEDDINDSNQQLNSGGMGPRSENLYIAMNEIEEENKQPKMDLFNNGINNRIVTNNSSNRIPLQIASTSNSSIGHKYSLNTPIPFNSSPPSNNLFISTPQWQSASLRRNLPANQRINFFGSLQRQQSHPFNNSFVKHNLNNPQLDIREERAIDFDNEINELSPPPLPPRQNTLKRDLSEQQSTSINNNSQQIYSPILPSSPIPCSPPKTPTNIASSSEEPQTSFNRSQYDQLSPISIHQYQQLSRLSGDFGIQKQIINSKKLNGGGINQRLSHTSSSTITTTSNSVRSSIEEENKNKISKNIHQYDVLVPNKRKELYQTISFSENIFQQNITQTRRVHLSMGILADNVVFVDWKGKVLMAGWKPIADKSLQNILHFGDELCQVAGITIYSVKQLPEIYTNSTPGIPIELVIRPNSNAQIYTLKKDNESGKDLGIVLHKRKNKISSIIKDSKAYKASIPNCLPSYFYIPEPTNSNNKQIEERTVSAIITELNGIPLSLYSKNEQLFKRIDQLQNGTEINLTLLPTDFCDLILRQLKAQCKDYQKFMHDS</sequence>
<keyword evidence="3" id="KW-1185">Reference proteome</keyword>
<feature type="compositionally biased region" description="Low complexity" evidence="1">
    <location>
        <begin position="313"/>
        <end position="330"/>
    </location>
</feature>
<dbReference type="OMA" id="NIAIQRV"/>
<dbReference type="SMART" id="SM00233">
    <property type="entry name" value="PH"/>
    <property type="match status" value="1"/>
</dbReference>
<dbReference type="Gene3D" id="2.30.29.30">
    <property type="entry name" value="Pleckstrin-homology domain (PH domain)/Phosphotyrosine-binding domain (PTB)"/>
    <property type="match status" value="1"/>
</dbReference>
<feature type="compositionally biased region" description="Low complexity" evidence="1">
    <location>
        <begin position="405"/>
        <end position="421"/>
    </location>
</feature>
<proteinExistence type="predicted"/>
<evidence type="ECO:0000313" key="3">
    <source>
        <dbReference type="Proteomes" id="UP000095281"/>
    </source>
</evidence>
<protein>
    <submittedName>
        <fullName evidence="4">PH domain-containing protein</fullName>
    </submittedName>
</protein>
<dbReference type="SUPFAM" id="SSF50729">
    <property type="entry name" value="PH domain-like"/>
    <property type="match status" value="1"/>
</dbReference>
<feature type="domain" description="PH" evidence="2">
    <location>
        <begin position="21"/>
        <end position="127"/>
    </location>
</feature>
<feature type="compositionally biased region" description="Polar residues" evidence="1">
    <location>
        <begin position="344"/>
        <end position="359"/>
    </location>
</feature>